<dbReference type="Pfam" id="PF00171">
    <property type="entry name" value="Aldedh"/>
    <property type="match status" value="1"/>
</dbReference>
<dbReference type="GO" id="GO:0016620">
    <property type="term" value="F:oxidoreductase activity, acting on the aldehyde or oxo group of donors, NAD or NADP as acceptor"/>
    <property type="evidence" value="ECO:0007669"/>
    <property type="project" value="InterPro"/>
</dbReference>
<dbReference type="FunFam" id="3.40.605.10:FF:000007">
    <property type="entry name" value="NAD/NADP-dependent betaine aldehyde dehydrogenase"/>
    <property type="match status" value="1"/>
</dbReference>
<evidence type="ECO:0000256" key="2">
    <source>
        <dbReference type="ARBA" id="ARBA00023002"/>
    </source>
</evidence>
<feature type="active site" evidence="3">
    <location>
        <position position="257"/>
    </location>
</feature>
<reference evidence="7" key="1">
    <citation type="submission" date="2015-11" db="EMBL/GenBank/DDBJ databases">
        <authorList>
            <person name="Kumar R."/>
            <person name="Singh D."/>
            <person name="Swarnkar M.K."/>
            <person name="Singh A.K."/>
            <person name="Kumar S."/>
        </authorList>
    </citation>
    <scope>NUCLEOTIDE SEQUENCE [LARGE SCALE GENOMIC DNA]</scope>
    <source>
        <strain evidence="7">ERGS4:06</strain>
    </source>
</reference>
<name>A0A0S2M2W1_9MICC</name>
<dbReference type="Gene3D" id="3.40.309.10">
    <property type="entry name" value="Aldehyde Dehydrogenase, Chain A, domain 2"/>
    <property type="match status" value="1"/>
</dbReference>
<dbReference type="InterPro" id="IPR016163">
    <property type="entry name" value="Ald_DH_C"/>
</dbReference>
<evidence type="ECO:0000313" key="6">
    <source>
        <dbReference type="EMBL" id="ALO68105.1"/>
    </source>
</evidence>
<feature type="domain" description="Aldehyde dehydrogenase" evidence="5">
    <location>
        <begin position="28"/>
        <end position="479"/>
    </location>
</feature>
<dbReference type="Proteomes" id="UP000059574">
    <property type="component" value="Chromosome"/>
</dbReference>
<evidence type="ECO:0000256" key="4">
    <source>
        <dbReference type="RuleBase" id="RU003345"/>
    </source>
</evidence>
<keyword evidence="2 4" id="KW-0560">Oxidoreductase</keyword>
<comment type="similarity">
    <text evidence="1 4">Belongs to the aldehyde dehydrogenase family.</text>
</comment>
<organism evidence="6 7">
    <name type="scientific">Arthrobacter alpinus</name>
    <dbReference type="NCBI Taxonomy" id="656366"/>
    <lineage>
        <taxon>Bacteria</taxon>
        <taxon>Bacillati</taxon>
        <taxon>Actinomycetota</taxon>
        <taxon>Actinomycetes</taxon>
        <taxon>Micrococcales</taxon>
        <taxon>Micrococcaceae</taxon>
        <taxon>Arthrobacter</taxon>
    </lineage>
</organism>
<dbReference type="OrthoDB" id="3954161at2"/>
<dbReference type="FunFam" id="3.40.309.10:FF:000012">
    <property type="entry name" value="Betaine aldehyde dehydrogenase"/>
    <property type="match status" value="1"/>
</dbReference>
<evidence type="ECO:0000256" key="1">
    <source>
        <dbReference type="ARBA" id="ARBA00009986"/>
    </source>
</evidence>
<dbReference type="PROSITE" id="PS00070">
    <property type="entry name" value="ALDEHYDE_DEHYDR_CYS"/>
    <property type="match status" value="1"/>
</dbReference>
<dbReference type="InterPro" id="IPR029510">
    <property type="entry name" value="Ald_DH_CS_GLU"/>
</dbReference>
<dbReference type="RefSeq" id="WP_062292289.1">
    <property type="nucleotide sequence ID" value="NZ_CP013200.1"/>
</dbReference>
<dbReference type="PROSITE" id="PS00687">
    <property type="entry name" value="ALDEHYDE_DEHYDR_GLU"/>
    <property type="match status" value="1"/>
</dbReference>
<dbReference type="EMBL" id="CP013200">
    <property type="protein sequence ID" value="ALO68105.1"/>
    <property type="molecule type" value="Genomic_DNA"/>
</dbReference>
<evidence type="ECO:0000256" key="3">
    <source>
        <dbReference type="PROSITE-ProRule" id="PRU10007"/>
    </source>
</evidence>
<accession>A0A0S2M2W1</accession>
<dbReference type="InterPro" id="IPR015590">
    <property type="entry name" value="Aldehyde_DH_dom"/>
</dbReference>
<evidence type="ECO:0000313" key="7">
    <source>
        <dbReference type="Proteomes" id="UP000059574"/>
    </source>
</evidence>
<dbReference type="PANTHER" id="PTHR11699">
    <property type="entry name" value="ALDEHYDE DEHYDROGENASE-RELATED"/>
    <property type="match status" value="1"/>
</dbReference>
<dbReference type="InterPro" id="IPR016161">
    <property type="entry name" value="Ald_DH/histidinol_DH"/>
</dbReference>
<dbReference type="Gene3D" id="3.40.605.10">
    <property type="entry name" value="Aldehyde Dehydrogenase, Chain A, domain 1"/>
    <property type="match status" value="1"/>
</dbReference>
<dbReference type="AlphaFoldDB" id="A0A0S2M2W1"/>
<gene>
    <name evidence="6" type="ORF">AS189_18405</name>
</gene>
<dbReference type="SUPFAM" id="SSF53720">
    <property type="entry name" value="ALDH-like"/>
    <property type="match status" value="1"/>
</dbReference>
<reference evidence="6 7" key="2">
    <citation type="journal article" date="2016" name="J. Biotechnol.">
        <title>Complete genome sequence of Arthrobacter alpinus ERGS4:06, a yellow pigmented bacterium tolerant to cold and radiations isolated from Sikkim Himalaya.</title>
        <authorList>
            <person name="Kumar R."/>
            <person name="Singh D."/>
            <person name="Swarnkar M.K."/>
            <person name="Singh A.K."/>
            <person name="Kumar S."/>
        </authorList>
    </citation>
    <scope>NUCLEOTIDE SEQUENCE [LARGE SCALE GENOMIC DNA]</scope>
    <source>
        <strain evidence="6 7">ERGS4:06</strain>
    </source>
</reference>
<protein>
    <submittedName>
        <fullName evidence="6">Aldehyde dehydrogenase</fullName>
    </submittedName>
</protein>
<dbReference type="InterPro" id="IPR016160">
    <property type="entry name" value="Ald_DH_CS_CYS"/>
</dbReference>
<proteinExistence type="inferred from homology"/>
<evidence type="ECO:0000259" key="5">
    <source>
        <dbReference type="Pfam" id="PF00171"/>
    </source>
</evidence>
<dbReference type="InterPro" id="IPR016162">
    <property type="entry name" value="Ald_DH_N"/>
</dbReference>
<sequence length="483" mass="50477">MLDTTNSPSTALTVATTAFIDGQHIAAKNTYQNIDPASGAVLGDVSRCDADDVDKAVASARAAQAGWAATKPEVRADLLQALAALILANADELTQLESEDTGKPLTQARTDATVLARYFTFYARAIDSYYGLALPVDENFHVYTRREPLGVCGSVIAWNYPMQLFGRAVAPALATGNTVVIKPADETPRTAVRIAELAIEAGIPAGVLNIVTGIGIEAGAALAAHPGINHIGFVGSTAVGTSIAEAAAQNVIPAVLELGGKSPHIVFPDADLDQAASFITKGILQNAGQTCSAGSRLLVHVDVEEELLAKLKTNFEAVTIGPGSDDLDLGPLVSRKQQKRVNDFVQGANGTIITGGNIPTSFETGAFFEPTIIAGVDATSDIAQNEVFGPVLVAMTFQDEDEAVALANGTDYALMAAVWTKDVSRAHRLARRVQAGQVYVNAYGAGGGVEYPFGGFKKSGYGREKGLESLDAYTATKTVIVKL</sequence>